<evidence type="ECO:0000313" key="4">
    <source>
        <dbReference type="Proteomes" id="UP000466794"/>
    </source>
</evidence>
<keyword evidence="2" id="KW-0812">Transmembrane</keyword>
<feature type="region of interest" description="Disordered" evidence="1">
    <location>
        <begin position="1"/>
        <end position="20"/>
    </location>
</feature>
<protein>
    <submittedName>
        <fullName evidence="3">Uncharacterized protein</fullName>
    </submittedName>
</protein>
<name>A0A7K1V8N2_9NOCA</name>
<feature type="compositionally biased region" description="Basic residues" evidence="1">
    <location>
        <begin position="7"/>
        <end position="17"/>
    </location>
</feature>
<evidence type="ECO:0000256" key="1">
    <source>
        <dbReference type="SAM" id="MobiDB-lite"/>
    </source>
</evidence>
<evidence type="ECO:0000256" key="2">
    <source>
        <dbReference type="SAM" id="Phobius"/>
    </source>
</evidence>
<evidence type="ECO:0000313" key="3">
    <source>
        <dbReference type="EMBL" id="MVU82842.1"/>
    </source>
</evidence>
<dbReference type="Proteomes" id="UP000466794">
    <property type="component" value="Unassembled WGS sequence"/>
</dbReference>
<dbReference type="AlphaFoldDB" id="A0A7K1V8N2"/>
<keyword evidence="2" id="KW-1133">Transmembrane helix</keyword>
<keyword evidence="2" id="KW-0472">Membrane</keyword>
<organism evidence="3 4">
    <name type="scientific">Nocardia terrae</name>
    <dbReference type="NCBI Taxonomy" id="2675851"/>
    <lineage>
        <taxon>Bacteria</taxon>
        <taxon>Bacillati</taxon>
        <taxon>Actinomycetota</taxon>
        <taxon>Actinomycetes</taxon>
        <taxon>Mycobacteriales</taxon>
        <taxon>Nocardiaceae</taxon>
        <taxon>Nocardia</taxon>
    </lineage>
</organism>
<dbReference type="RefSeq" id="WP_157392453.1">
    <property type="nucleotide sequence ID" value="NZ_WRPP01000011.1"/>
</dbReference>
<comment type="caution">
    <text evidence="3">The sequence shown here is derived from an EMBL/GenBank/DDBJ whole genome shotgun (WGS) entry which is preliminary data.</text>
</comment>
<gene>
    <name evidence="3" type="ORF">GPX89_37110</name>
</gene>
<dbReference type="EMBL" id="WRPP01000011">
    <property type="protein sequence ID" value="MVU82842.1"/>
    <property type="molecule type" value="Genomic_DNA"/>
</dbReference>
<sequence>MPDVGHRWRPASHHHPSPPRAWSLTGLASLPGSAAGTTAFAVSSTGLKVALLVVLSANFNTFVSNFLLFMIVWFAPWAAIYIIDYLAFSARPARKEEL</sequence>
<accession>A0A7K1V8N2</accession>
<keyword evidence="4" id="KW-1185">Reference proteome</keyword>
<reference evidence="3 4" key="1">
    <citation type="submission" date="2019-12" db="EMBL/GenBank/DDBJ databases">
        <title>Nocardia sp. nov. ET3-3 isolated from soil.</title>
        <authorList>
            <person name="Kanchanasin P."/>
            <person name="Tanasupawat S."/>
            <person name="Yuki M."/>
            <person name="Kudo T."/>
        </authorList>
    </citation>
    <scope>NUCLEOTIDE SEQUENCE [LARGE SCALE GENOMIC DNA]</scope>
    <source>
        <strain evidence="3 4">ET3-3</strain>
    </source>
</reference>
<feature type="transmembrane region" description="Helical" evidence="2">
    <location>
        <begin position="62"/>
        <end position="88"/>
    </location>
</feature>
<proteinExistence type="predicted"/>